<dbReference type="RefSeq" id="WP_162370083.1">
    <property type="nucleotide sequence ID" value="NZ_JAAEEH010000013.1"/>
</dbReference>
<sequence>MQHKEMLALKHWAVVGASNKKGGYGSKAYKILKYSGHTVYPVTPNYEEVDGDKAYARVGDIPGPVDAVDMVVSPEIALGVLEECAAAGIKNIWLQPGSRSPEILEAAKGHGMNVVESCVIKELTGEEE</sequence>
<organism evidence="2 3">
    <name type="scientific">Anaerotalea alkaliphila</name>
    <dbReference type="NCBI Taxonomy" id="2662126"/>
    <lineage>
        <taxon>Bacteria</taxon>
        <taxon>Bacillati</taxon>
        <taxon>Bacillota</taxon>
        <taxon>Clostridia</taxon>
        <taxon>Eubacteriales</taxon>
        <taxon>Anaerotalea</taxon>
    </lineage>
</organism>
<dbReference type="SUPFAM" id="SSF51735">
    <property type="entry name" value="NAD(P)-binding Rossmann-fold domains"/>
    <property type="match status" value="1"/>
</dbReference>
<protein>
    <submittedName>
        <fullName evidence="2">CoA-binding protein</fullName>
    </submittedName>
</protein>
<comment type="caution">
    <text evidence="2">The sequence shown here is derived from an EMBL/GenBank/DDBJ whole genome shotgun (WGS) entry which is preliminary data.</text>
</comment>
<feature type="domain" description="CoA-binding" evidence="1">
    <location>
        <begin position="6"/>
        <end position="98"/>
    </location>
</feature>
<dbReference type="SMART" id="SM00881">
    <property type="entry name" value="CoA_binding"/>
    <property type="match status" value="1"/>
</dbReference>
<dbReference type="Pfam" id="PF13380">
    <property type="entry name" value="CoA_binding_2"/>
    <property type="match status" value="1"/>
</dbReference>
<evidence type="ECO:0000313" key="2">
    <source>
        <dbReference type="EMBL" id="NDL67361.1"/>
    </source>
</evidence>
<dbReference type="EMBL" id="JAAEEH010000013">
    <property type="protein sequence ID" value="NDL67361.1"/>
    <property type="molecule type" value="Genomic_DNA"/>
</dbReference>
<evidence type="ECO:0000259" key="1">
    <source>
        <dbReference type="SMART" id="SM00881"/>
    </source>
</evidence>
<dbReference type="PANTHER" id="PTHR33303:SF2">
    <property type="entry name" value="COA-BINDING DOMAIN-CONTAINING PROTEIN"/>
    <property type="match status" value="1"/>
</dbReference>
<proteinExistence type="predicted"/>
<dbReference type="AlphaFoldDB" id="A0A7X5HVS9"/>
<dbReference type="Gene3D" id="3.40.50.720">
    <property type="entry name" value="NAD(P)-binding Rossmann-like Domain"/>
    <property type="match status" value="1"/>
</dbReference>
<evidence type="ECO:0000313" key="3">
    <source>
        <dbReference type="Proteomes" id="UP000461585"/>
    </source>
</evidence>
<dbReference type="PANTHER" id="PTHR33303">
    <property type="entry name" value="CYTOPLASMIC PROTEIN-RELATED"/>
    <property type="match status" value="1"/>
</dbReference>
<gene>
    <name evidence="2" type="ORF">GXN74_06360</name>
</gene>
<name>A0A7X5HVS9_9FIRM</name>
<accession>A0A7X5HVS9</accession>
<dbReference type="Proteomes" id="UP000461585">
    <property type="component" value="Unassembled WGS sequence"/>
</dbReference>
<reference evidence="2 3" key="1">
    <citation type="submission" date="2020-01" db="EMBL/GenBank/DDBJ databases">
        <title>Anaeroalcalibacter tamaniensis gen. nov., sp. nov., moderately halophilic strictly anaerobic fermenter bacterium from mud volcano of Taman peninsula.</title>
        <authorList>
            <person name="Frolova A."/>
            <person name="Merkel A.Y."/>
            <person name="Slobodkin A.I."/>
        </authorList>
    </citation>
    <scope>NUCLEOTIDE SEQUENCE [LARGE SCALE GENOMIC DNA]</scope>
    <source>
        <strain evidence="2 3">F-3ap</strain>
    </source>
</reference>
<dbReference type="InterPro" id="IPR036291">
    <property type="entry name" value="NAD(P)-bd_dom_sf"/>
</dbReference>
<keyword evidence="3" id="KW-1185">Reference proteome</keyword>
<dbReference type="InterPro" id="IPR003781">
    <property type="entry name" value="CoA-bd"/>
</dbReference>